<dbReference type="Pfam" id="PF14509">
    <property type="entry name" value="GH97_C"/>
    <property type="match status" value="1"/>
</dbReference>
<dbReference type="GO" id="GO:0004339">
    <property type="term" value="F:glucan 1,4-alpha-glucosidase activity"/>
    <property type="evidence" value="ECO:0007669"/>
    <property type="project" value="UniProtKB-EC"/>
</dbReference>
<proteinExistence type="predicted"/>
<protein>
    <submittedName>
        <fullName evidence="4">Glucan 1 4-alpha-glucosidase</fullName>
        <ecNumber evidence="4">3.2.1.3</ecNumber>
    </submittedName>
</protein>
<name>A0A5J4SN28_9ZZZZ</name>
<evidence type="ECO:0000259" key="3">
    <source>
        <dbReference type="Pfam" id="PF14509"/>
    </source>
</evidence>
<sequence>MIQKRFFYILFVATACVASAQELKSPDGNLSMSFSLQDGGTPTYALTCQGIEVIKPSKLGLELKSEAPSRKFDDFSPESNKVENSDAQASLYNGFEITQTQNTVYDETWRPVWGETQSIRNHYNEMAVILNQPSTNRQMLIRFRLFNDGLGFRYEFPQQKNLVYFIIKEERTQFAMTGNHTAFWIPGDYDTQEYDYTTSKLSEIRELMQQAITPNSSQTPFSQTGVQTALMMKTADGFYINLHEAALIDYACMHLNLDDKNFIFESHLTPNAQGDKGHLQAPCHSPWRTIIVSNDARNILASNITLNLNDPCKLTDTSWIKPVKYVGVWWEMITGKSAWAYTDDLPSVQLGITDYTKVKPNGKHGANTAHVKEYIDFAAKNGFDAVLVEGWNVGWEDWYGNSKNHVFDFVTPYPDFNVAEIRDYANSKGVKMIMHHETSSSTRNYELYMDKAYQFMVDNGYNAVKSGYVGDIIPRGEHHYGQWAVNHYQHAIEKAAQYHIMVNAHEAVRPTGICRTYPNLIGNESARGTEYQAFGGSNPNHVSILPFTRLLGGPMDYTPGIFEQDIRKINPDNNSHVNSTLVNQLALYVTMYSPLQMAADLIENYERFPDAFQFIKEVAVDWEDSKYLEAEPGEYVTIARKAKGTNNWFVGSVCGEKGFTSNIRFDFLDSDKTYIATIYADAKEAHYKSNPQAYTIRKALVTNKSKLKQQSAPGGGYAISLIETDKTQTKNLKKL</sequence>
<dbReference type="Pfam" id="PF14508">
    <property type="entry name" value="GH97_N"/>
    <property type="match status" value="1"/>
</dbReference>
<dbReference type="Gene3D" id="3.20.20.70">
    <property type="entry name" value="Aldolase class I"/>
    <property type="match status" value="1"/>
</dbReference>
<organism evidence="4">
    <name type="scientific">termite gut metagenome</name>
    <dbReference type="NCBI Taxonomy" id="433724"/>
    <lineage>
        <taxon>unclassified sequences</taxon>
        <taxon>metagenomes</taxon>
        <taxon>organismal metagenomes</taxon>
    </lineage>
</organism>
<evidence type="ECO:0000313" key="4">
    <source>
        <dbReference type="EMBL" id="KAA6346660.1"/>
    </source>
</evidence>
<dbReference type="EC" id="3.2.1.3" evidence="4"/>
<feature type="domain" description="Glycosyl-hydrolase 97 N-terminal" evidence="2">
    <location>
        <begin position="23"/>
        <end position="311"/>
    </location>
</feature>
<evidence type="ECO:0000259" key="2">
    <source>
        <dbReference type="Pfam" id="PF14508"/>
    </source>
</evidence>
<dbReference type="PANTHER" id="PTHR35803:SF1">
    <property type="entry name" value="GLUCAN 1,4-ALPHA-GLUCOSIDASE SUSB"/>
    <property type="match status" value="1"/>
</dbReference>
<accession>A0A5J4SN28</accession>
<dbReference type="InterPro" id="IPR017853">
    <property type="entry name" value="GH"/>
</dbReference>
<dbReference type="EMBL" id="SNRY01000123">
    <property type="protein sequence ID" value="KAA6346660.1"/>
    <property type="molecule type" value="Genomic_DNA"/>
</dbReference>
<gene>
    <name evidence="4" type="ORF">EZS27_005848</name>
</gene>
<dbReference type="InterPro" id="IPR029483">
    <property type="entry name" value="GH97_C"/>
</dbReference>
<keyword evidence="4" id="KW-0326">Glycosidase</keyword>
<dbReference type="Gene3D" id="2.70.98.10">
    <property type="match status" value="1"/>
</dbReference>
<dbReference type="InterPro" id="IPR029486">
    <property type="entry name" value="GH97_N"/>
</dbReference>
<dbReference type="Pfam" id="PF10566">
    <property type="entry name" value="Glyco_hydro_97"/>
    <property type="match status" value="1"/>
</dbReference>
<dbReference type="InterPro" id="IPR013785">
    <property type="entry name" value="Aldolase_TIM"/>
</dbReference>
<dbReference type="FunFam" id="3.20.20.70:FF:000220">
    <property type="entry name" value="Glucan 1,4-alpha-glucosidase SusB"/>
    <property type="match status" value="1"/>
</dbReference>
<dbReference type="InterPro" id="IPR052720">
    <property type="entry name" value="Glycosyl_hydrolase_97"/>
</dbReference>
<dbReference type="PROSITE" id="PS51257">
    <property type="entry name" value="PROKAR_LIPOPROTEIN"/>
    <property type="match status" value="1"/>
</dbReference>
<dbReference type="GO" id="GO:0030246">
    <property type="term" value="F:carbohydrate binding"/>
    <property type="evidence" value="ECO:0007669"/>
    <property type="project" value="InterPro"/>
</dbReference>
<reference evidence="4" key="1">
    <citation type="submission" date="2019-03" db="EMBL/GenBank/DDBJ databases">
        <title>Single cell metagenomics reveals metabolic interactions within the superorganism composed of flagellate Streblomastix strix and complex community of Bacteroidetes bacteria on its surface.</title>
        <authorList>
            <person name="Treitli S.C."/>
            <person name="Kolisko M."/>
            <person name="Husnik F."/>
            <person name="Keeling P."/>
            <person name="Hampl V."/>
        </authorList>
    </citation>
    <scope>NUCLEOTIDE SEQUENCE</scope>
    <source>
        <strain evidence="4">STM</strain>
    </source>
</reference>
<dbReference type="InterPro" id="IPR014718">
    <property type="entry name" value="GH-type_carb-bd"/>
</dbReference>
<feature type="domain" description="Glycosyl-hydrolase 97 C-terminal oligomerisation" evidence="3">
    <location>
        <begin position="621"/>
        <end position="721"/>
    </location>
</feature>
<keyword evidence="4" id="KW-0378">Hydrolase</keyword>
<comment type="caution">
    <text evidence="4">The sequence shown here is derived from an EMBL/GenBank/DDBJ whole genome shotgun (WGS) entry which is preliminary data.</text>
</comment>
<dbReference type="PANTHER" id="PTHR35803">
    <property type="entry name" value="GLUCAN 1,4-ALPHA-GLUCOSIDASE SUSB-RELATED"/>
    <property type="match status" value="1"/>
</dbReference>
<dbReference type="SUPFAM" id="SSF51445">
    <property type="entry name" value="(Trans)glycosidases"/>
    <property type="match status" value="1"/>
</dbReference>
<feature type="domain" description="Glycosyl-hydrolase 97 catalytic" evidence="1">
    <location>
        <begin position="329"/>
        <end position="526"/>
    </location>
</feature>
<dbReference type="InterPro" id="IPR019563">
    <property type="entry name" value="GH97_catalytic"/>
</dbReference>
<evidence type="ECO:0000259" key="1">
    <source>
        <dbReference type="Pfam" id="PF10566"/>
    </source>
</evidence>
<dbReference type="AlphaFoldDB" id="A0A5J4SN28"/>